<keyword evidence="3" id="KW-0560">Oxidoreductase</keyword>
<evidence type="ECO:0000256" key="1">
    <source>
        <dbReference type="ARBA" id="ARBA00010457"/>
    </source>
</evidence>
<keyword evidence="8" id="KW-1185">Reference proteome</keyword>
<protein>
    <recommendedName>
        <fullName evidence="3">Superoxide dismutase [Cu-Zn]</fullName>
        <ecNumber evidence="3">1.15.1.1</ecNumber>
    </recommendedName>
</protein>
<keyword evidence="3" id="KW-0186">Copper</keyword>
<reference evidence="7 8" key="1">
    <citation type="submission" date="2020-02" db="EMBL/GenBank/DDBJ databases">
        <authorList>
            <person name="Li X.-J."/>
            <person name="Han X.-M."/>
        </authorList>
    </citation>
    <scope>NUCLEOTIDE SEQUENCE [LARGE SCALE GENOMIC DNA]</scope>
    <source>
        <strain evidence="7 8">CCTCC AB 2017055</strain>
    </source>
</reference>
<feature type="signal peptide" evidence="5">
    <location>
        <begin position="1"/>
        <end position="19"/>
    </location>
</feature>
<evidence type="ECO:0000313" key="8">
    <source>
        <dbReference type="Proteomes" id="UP000475214"/>
    </source>
</evidence>
<sequence>MQWRPWALPLMVMSLVAVAACAESPSDTPGTSDDTDGHGGDTSVAEIIDDATAEGVVQVAVVDVGGSEIGQVLLAQHESGTVVEARFWDMEPGYKGFHIHESPMCDADAPEGAFTSAGGHYTAGDENHPEHAGDLPPLLVKTDGSAESAVVTDRFRLDDLTEAGAAVIVHEQPDNQANIPQRYGEADQDTLDTGDAGDRIACGTIQPTGDS</sequence>
<keyword evidence="3" id="KW-0479">Metal-binding</keyword>
<dbReference type="InterPro" id="IPR018152">
    <property type="entry name" value="SOD_Cu/Zn_BS"/>
</dbReference>
<dbReference type="RefSeq" id="WP_163734905.1">
    <property type="nucleotide sequence ID" value="NZ_JAAGOA010000004.1"/>
</dbReference>
<evidence type="ECO:0000256" key="5">
    <source>
        <dbReference type="SAM" id="SignalP"/>
    </source>
</evidence>
<dbReference type="InterPro" id="IPR001424">
    <property type="entry name" value="SOD_Cu_Zn_dom"/>
</dbReference>
<evidence type="ECO:0000313" key="7">
    <source>
        <dbReference type="EMBL" id="NED99977.1"/>
    </source>
</evidence>
<dbReference type="EMBL" id="JAAGOA010000004">
    <property type="protein sequence ID" value="NED99977.1"/>
    <property type="molecule type" value="Genomic_DNA"/>
</dbReference>
<organism evidence="7 8">
    <name type="scientific">Phytoactinopolyspora halotolerans</name>
    <dbReference type="NCBI Taxonomy" id="1981512"/>
    <lineage>
        <taxon>Bacteria</taxon>
        <taxon>Bacillati</taxon>
        <taxon>Actinomycetota</taxon>
        <taxon>Actinomycetes</taxon>
        <taxon>Jiangellales</taxon>
        <taxon>Jiangellaceae</taxon>
        <taxon>Phytoactinopolyspora</taxon>
    </lineage>
</organism>
<dbReference type="SUPFAM" id="SSF49329">
    <property type="entry name" value="Cu,Zn superoxide dismutase-like"/>
    <property type="match status" value="1"/>
</dbReference>
<dbReference type="Pfam" id="PF00080">
    <property type="entry name" value="Sod_Cu"/>
    <property type="match status" value="1"/>
</dbReference>
<dbReference type="Gene3D" id="2.60.40.200">
    <property type="entry name" value="Superoxide dismutase, copper/zinc binding domain"/>
    <property type="match status" value="1"/>
</dbReference>
<evidence type="ECO:0000256" key="4">
    <source>
        <dbReference type="SAM" id="MobiDB-lite"/>
    </source>
</evidence>
<dbReference type="GO" id="GO:0005507">
    <property type="term" value="F:copper ion binding"/>
    <property type="evidence" value="ECO:0007669"/>
    <property type="project" value="InterPro"/>
</dbReference>
<feature type="domain" description="Superoxide dismutase copper/zinc binding" evidence="6">
    <location>
        <begin position="70"/>
        <end position="205"/>
    </location>
</feature>
<dbReference type="EC" id="1.15.1.1" evidence="3"/>
<keyword evidence="3" id="KW-0862">Zinc</keyword>
<proteinExistence type="inferred from homology"/>
<evidence type="ECO:0000256" key="2">
    <source>
        <dbReference type="ARBA" id="ARBA00024900"/>
    </source>
</evidence>
<dbReference type="GO" id="GO:0004784">
    <property type="term" value="F:superoxide dismutase activity"/>
    <property type="evidence" value="ECO:0007669"/>
    <property type="project" value="UniProtKB-EC"/>
</dbReference>
<evidence type="ECO:0000259" key="6">
    <source>
        <dbReference type="Pfam" id="PF00080"/>
    </source>
</evidence>
<dbReference type="PROSITE" id="PS00332">
    <property type="entry name" value="SOD_CU_ZN_2"/>
    <property type="match status" value="1"/>
</dbReference>
<comment type="caution">
    <text evidence="7">The sequence shown here is derived from an EMBL/GenBank/DDBJ whole genome shotgun (WGS) entry which is preliminary data.</text>
</comment>
<comment type="function">
    <text evidence="2">Destroys radicals which are normally produced within the cells and which are toxic to biological systems. May play a role in favoring mycobacterial survival in phagocytes.</text>
</comment>
<comment type="cofactor">
    <cofactor evidence="3">
        <name>Zn(2+)</name>
        <dbReference type="ChEBI" id="CHEBI:29105"/>
    </cofactor>
    <text evidence="3">Binds 1 zinc ion per subunit.</text>
</comment>
<feature type="region of interest" description="Disordered" evidence="4">
    <location>
        <begin position="23"/>
        <end position="43"/>
    </location>
</feature>
<comment type="similarity">
    <text evidence="1 3">Belongs to the Cu-Zn superoxide dismutase family.</text>
</comment>
<dbReference type="PROSITE" id="PS51257">
    <property type="entry name" value="PROKAR_LIPOPROTEIN"/>
    <property type="match status" value="1"/>
</dbReference>
<name>A0A6L9S633_9ACTN</name>
<comment type="cofactor">
    <cofactor evidence="3">
        <name>Cu cation</name>
        <dbReference type="ChEBI" id="CHEBI:23378"/>
    </cofactor>
    <text evidence="3">Binds 1 copper ion per subunit.</text>
</comment>
<accession>A0A6L9S633</accession>
<dbReference type="InterPro" id="IPR036423">
    <property type="entry name" value="SOD-like_Cu/Zn_dom_sf"/>
</dbReference>
<comment type="catalytic activity">
    <reaction evidence="3">
        <text>2 superoxide + 2 H(+) = H2O2 + O2</text>
        <dbReference type="Rhea" id="RHEA:20696"/>
        <dbReference type="ChEBI" id="CHEBI:15378"/>
        <dbReference type="ChEBI" id="CHEBI:15379"/>
        <dbReference type="ChEBI" id="CHEBI:16240"/>
        <dbReference type="ChEBI" id="CHEBI:18421"/>
        <dbReference type="EC" id="1.15.1.1"/>
    </reaction>
</comment>
<dbReference type="Proteomes" id="UP000475214">
    <property type="component" value="Unassembled WGS sequence"/>
</dbReference>
<keyword evidence="5" id="KW-0732">Signal</keyword>
<dbReference type="AlphaFoldDB" id="A0A6L9S633"/>
<dbReference type="PANTHER" id="PTHR10003">
    <property type="entry name" value="SUPEROXIDE DISMUTASE CU-ZN -RELATED"/>
    <property type="match status" value="1"/>
</dbReference>
<feature type="region of interest" description="Disordered" evidence="4">
    <location>
        <begin position="186"/>
        <end position="211"/>
    </location>
</feature>
<feature type="chain" id="PRO_5039346668" description="Superoxide dismutase [Cu-Zn]" evidence="5">
    <location>
        <begin position="20"/>
        <end position="211"/>
    </location>
</feature>
<gene>
    <name evidence="7" type="ORF">G1H10_07320</name>
</gene>
<dbReference type="InterPro" id="IPR024134">
    <property type="entry name" value="SOD_Cu/Zn_/chaperone"/>
</dbReference>
<evidence type="ECO:0000256" key="3">
    <source>
        <dbReference type="RuleBase" id="RU000393"/>
    </source>
</evidence>